<name>A0A8H3WVF4_GIGMA</name>
<dbReference type="AlphaFoldDB" id="A0A8H3WVF4"/>
<proteinExistence type="predicted"/>
<comment type="caution">
    <text evidence="1">The sequence shown here is derived from an EMBL/GenBank/DDBJ whole genome shotgun (WGS) entry which is preliminary data.</text>
</comment>
<sequence>MIKILEDKLTLAQKDAFSIQEDSSKKILRSGLSSLNCKTSKNLSQYFAHRKIIYEVKKISTDILTYTNDKIVPILESSKINTGITSKVSDKTIINNNSKDNKDNKLQPIDTENQFQEIKNVILIKSHNITIGRSKELPIRALGASMANFLSNQKGRKFYPVYRKESYGFPICHAKKFKNTSYKTIPYRYERS</sequence>
<evidence type="ECO:0000313" key="2">
    <source>
        <dbReference type="Proteomes" id="UP000439903"/>
    </source>
</evidence>
<evidence type="ECO:0000313" key="1">
    <source>
        <dbReference type="EMBL" id="KAF0359091.1"/>
    </source>
</evidence>
<protein>
    <submittedName>
        <fullName evidence="1">Uncharacterized protein</fullName>
    </submittedName>
</protein>
<keyword evidence="2" id="KW-1185">Reference proteome</keyword>
<reference evidence="1 2" key="1">
    <citation type="journal article" date="2019" name="Environ. Microbiol.">
        <title>At the nexus of three kingdoms: the genome of the mycorrhizal fungus Gigaspora margarita provides insights into plant, endobacterial and fungal interactions.</title>
        <authorList>
            <person name="Venice F."/>
            <person name="Ghignone S."/>
            <person name="Salvioli di Fossalunga A."/>
            <person name="Amselem J."/>
            <person name="Novero M."/>
            <person name="Xianan X."/>
            <person name="Sedzielewska Toro K."/>
            <person name="Morin E."/>
            <person name="Lipzen A."/>
            <person name="Grigoriev I.V."/>
            <person name="Henrissat B."/>
            <person name="Martin F.M."/>
            <person name="Bonfante P."/>
        </authorList>
    </citation>
    <scope>NUCLEOTIDE SEQUENCE [LARGE SCALE GENOMIC DNA]</scope>
    <source>
        <strain evidence="1 2">BEG34</strain>
    </source>
</reference>
<accession>A0A8H3WVF4</accession>
<dbReference type="Proteomes" id="UP000439903">
    <property type="component" value="Unassembled WGS sequence"/>
</dbReference>
<gene>
    <name evidence="1" type="ORF">F8M41_014374</name>
</gene>
<dbReference type="EMBL" id="WTPW01002947">
    <property type="protein sequence ID" value="KAF0359091.1"/>
    <property type="molecule type" value="Genomic_DNA"/>
</dbReference>
<organism evidence="1 2">
    <name type="scientific">Gigaspora margarita</name>
    <dbReference type="NCBI Taxonomy" id="4874"/>
    <lineage>
        <taxon>Eukaryota</taxon>
        <taxon>Fungi</taxon>
        <taxon>Fungi incertae sedis</taxon>
        <taxon>Mucoromycota</taxon>
        <taxon>Glomeromycotina</taxon>
        <taxon>Glomeromycetes</taxon>
        <taxon>Diversisporales</taxon>
        <taxon>Gigasporaceae</taxon>
        <taxon>Gigaspora</taxon>
    </lineage>
</organism>